<sequence>MDVIRSKLFDWNDISISRVVQDQIQNETPSAEAGLEDESLTCGQNHPDAATMHPGAYAMAPGNTTTTPTDHNSELVVANQVEENEEPTQIARPDNLQQKTGSTLTAVMIVVLIGSILILGVIVGSICGAGLCSSKDADVETQAPTSFRYVVLENIENRIEEAFGAGYFPKNDEPGPTQPKFKALDWIVFEDPLQLNHPIRNRPSNLISVGPIWMARYQRNSLQNVPTYFYLGSPTLASLEQSALDCSF</sequence>
<evidence type="ECO:0000256" key="2">
    <source>
        <dbReference type="SAM" id="Phobius"/>
    </source>
</evidence>
<comment type="caution">
    <text evidence="3">The sequence shown here is derived from an EMBL/GenBank/DDBJ whole genome shotgun (WGS) entry which is preliminary data.</text>
</comment>
<proteinExistence type="predicted"/>
<keyword evidence="2" id="KW-1133">Transmembrane helix</keyword>
<keyword evidence="4" id="KW-1185">Reference proteome</keyword>
<dbReference type="AlphaFoldDB" id="A0A9N8E802"/>
<protein>
    <submittedName>
        <fullName evidence="3">Uncharacterized protein</fullName>
    </submittedName>
</protein>
<evidence type="ECO:0000256" key="1">
    <source>
        <dbReference type="SAM" id="MobiDB-lite"/>
    </source>
</evidence>
<keyword evidence="2" id="KW-0472">Membrane</keyword>
<organism evidence="3 4">
    <name type="scientific">Seminavis robusta</name>
    <dbReference type="NCBI Taxonomy" id="568900"/>
    <lineage>
        <taxon>Eukaryota</taxon>
        <taxon>Sar</taxon>
        <taxon>Stramenopiles</taxon>
        <taxon>Ochrophyta</taxon>
        <taxon>Bacillariophyta</taxon>
        <taxon>Bacillariophyceae</taxon>
        <taxon>Bacillariophycidae</taxon>
        <taxon>Naviculales</taxon>
        <taxon>Naviculaceae</taxon>
        <taxon>Seminavis</taxon>
    </lineage>
</organism>
<feature type="region of interest" description="Disordered" evidence="1">
    <location>
        <begin position="43"/>
        <end position="69"/>
    </location>
</feature>
<evidence type="ECO:0000313" key="3">
    <source>
        <dbReference type="EMBL" id="CAB9516003.1"/>
    </source>
</evidence>
<name>A0A9N8E802_9STRA</name>
<gene>
    <name evidence="3" type="ORF">SEMRO_753_G197440.1</name>
</gene>
<keyword evidence="2" id="KW-0812">Transmembrane</keyword>
<accession>A0A9N8E802</accession>
<dbReference type="EMBL" id="CAICTM010000752">
    <property type="protein sequence ID" value="CAB9516003.1"/>
    <property type="molecule type" value="Genomic_DNA"/>
</dbReference>
<evidence type="ECO:0000313" key="4">
    <source>
        <dbReference type="Proteomes" id="UP001153069"/>
    </source>
</evidence>
<reference evidence="3" key="1">
    <citation type="submission" date="2020-06" db="EMBL/GenBank/DDBJ databases">
        <authorList>
            <consortium name="Plant Systems Biology data submission"/>
        </authorList>
    </citation>
    <scope>NUCLEOTIDE SEQUENCE</scope>
    <source>
        <strain evidence="3">D6</strain>
    </source>
</reference>
<feature type="transmembrane region" description="Helical" evidence="2">
    <location>
        <begin position="104"/>
        <end position="126"/>
    </location>
</feature>
<dbReference type="Proteomes" id="UP001153069">
    <property type="component" value="Unassembled WGS sequence"/>
</dbReference>